<keyword evidence="1" id="KW-0812">Transmembrane</keyword>
<accession>A0A1C4H0G7</accession>
<dbReference type="InterPro" id="IPR025328">
    <property type="entry name" value="DUF4234"/>
</dbReference>
<dbReference type="RefSeq" id="WP_234696457.1">
    <property type="nucleotide sequence ID" value="NZ_FMBL01000001.1"/>
</dbReference>
<keyword evidence="4" id="KW-1185">Reference proteome</keyword>
<proteinExistence type="predicted"/>
<dbReference type="AlphaFoldDB" id="A0A1C4H0G7"/>
<protein>
    <recommendedName>
        <fullName evidence="2">DUF4234 domain-containing protein</fullName>
    </recommendedName>
</protein>
<evidence type="ECO:0000313" key="3">
    <source>
        <dbReference type="EMBL" id="SCC78424.1"/>
    </source>
</evidence>
<name>A0A1C4H0G7_9BIFI</name>
<feature type="transmembrane region" description="Helical" evidence="1">
    <location>
        <begin position="50"/>
        <end position="69"/>
    </location>
</feature>
<evidence type="ECO:0000259" key="2">
    <source>
        <dbReference type="Pfam" id="PF14018"/>
    </source>
</evidence>
<evidence type="ECO:0000313" key="4">
    <source>
        <dbReference type="Proteomes" id="UP000242610"/>
    </source>
</evidence>
<dbReference type="Proteomes" id="UP000242610">
    <property type="component" value="Unassembled WGS sequence"/>
</dbReference>
<dbReference type="STRING" id="1505727.GA0061077_0254"/>
<keyword evidence="1" id="KW-0472">Membrane</keyword>
<reference evidence="4" key="1">
    <citation type="submission" date="2016-08" db="EMBL/GenBank/DDBJ databases">
        <authorList>
            <person name="Varghese N."/>
            <person name="Submissions Spin"/>
        </authorList>
    </citation>
    <scope>NUCLEOTIDE SEQUENCE [LARGE SCALE GENOMIC DNA]</scope>
    <source>
        <strain evidence="4">R-52791</strain>
    </source>
</reference>
<feature type="transmembrane region" description="Helical" evidence="1">
    <location>
        <begin position="136"/>
        <end position="153"/>
    </location>
</feature>
<dbReference type="Pfam" id="PF14018">
    <property type="entry name" value="DUF4234"/>
    <property type="match status" value="1"/>
</dbReference>
<keyword evidence="1" id="KW-1133">Transmembrane helix</keyword>
<gene>
    <name evidence="3" type="ORF">GA0061077_0254</name>
</gene>
<feature type="domain" description="DUF4234" evidence="2">
    <location>
        <begin position="48"/>
        <end position="118"/>
    </location>
</feature>
<sequence>MTDSISEFDISTPVDLQTASQGALSNPGMQQYQQEVSAAPVAQLNTNRSLLKWIFLNIITLGFYGLFVMTSSTDALNVIASRYDGKKTVNYPAMYFVIGGLTLGIGWLVWYHNMSDRIGGELQRRGHARNLSASDFWLWKVLGLLIIVGPFVYRYKYLRAMNELCADYNQRG</sequence>
<organism evidence="3 4">
    <name type="scientific">Bifidobacterium commune</name>
    <dbReference type="NCBI Taxonomy" id="1505727"/>
    <lineage>
        <taxon>Bacteria</taxon>
        <taxon>Bacillati</taxon>
        <taxon>Actinomycetota</taxon>
        <taxon>Actinomycetes</taxon>
        <taxon>Bifidobacteriales</taxon>
        <taxon>Bifidobacteriaceae</taxon>
        <taxon>Bifidobacterium</taxon>
    </lineage>
</organism>
<dbReference type="EMBL" id="FMBL01000001">
    <property type="protein sequence ID" value="SCC78424.1"/>
    <property type="molecule type" value="Genomic_DNA"/>
</dbReference>
<evidence type="ECO:0000256" key="1">
    <source>
        <dbReference type="SAM" id="Phobius"/>
    </source>
</evidence>
<feature type="transmembrane region" description="Helical" evidence="1">
    <location>
        <begin position="89"/>
        <end position="110"/>
    </location>
</feature>